<name>X6N780_RETFI</name>
<dbReference type="PRINTS" id="PR00103">
    <property type="entry name" value="CAMPKINASE"/>
</dbReference>
<gene>
    <name evidence="2" type="ORF">RFI_16032</name>
</gene>
<dbReference type="PROSITE" id="PS00888">
    <property type="entry name" value="CNMP_BINDING_1"/>
    <property type="match status" value="1"/>
</dbReference>
<dbReference type="PANTHER" id="PTHR11635">
    <property type="entry name" value="CAMP-DEPENDENT PROTEIN KINASE REGULATORY CHAIN"/>
    <property type="match status" value="1"/>
</dbReference>
<feature type="domain" description="Cyclic nucleotide-binding" evidence="1">
    <location>
        <begin position="48"/>
        <end position="171"/>
    </location>
</feature>
<reference evidence="2 3" key="1">
    <citation type="journal article" date="2013" name="Curr. Biol.">
        <title>The Genome of the Foraminiferan Reticulomyxa filosa.</title>
        <authorList>
            <person name="Glockner G."/>
            <person name="Hulsmann N."/>
            <person name="Schleicher M."/>
            <person name="Noegel A.A."/>
            <person name="Eichinger L."/>
            <person name="Gallinger C."/>
            <person name="Pawlowski J."/>
            <person name="Sierra R."/>
            <person name="Euteneuer U."/>
            <person name="Pillet L."/>
            <person name="Moustafa A."/>
            <person name="Platzer M."/>
            <person name="Groth M."/>
            <person name="Szafranski K."/>
            <person name="Schliwa M."/>
        </authorList>
    </citation>
    <scope>NUCLEOTIDE SEQUENCE [LARGE SCALE GENOMIC DNA]</scope>
</reference>
<evidence type="ECO:0000313" key="2">
    <source>
        <dbReference type="EMBL" id="ETO21172.1"/>
    </source>
</evidence>
<dbReference type="InterPro" id="IPR000595">
    <property type="entry name" value="cNMP-bd_dom"/>
</dbReference>
<dbReference type="PANTHER" id="PTHR11635:SF152">
    <property type="entry name" value="CAMP-DEPENDENT PROTEIN KINASE TYPE I REGULATORY SUBUNIT-RELATED"/>
    <property type="match status" value="1"/>
</dbReference>
<dbReference type="InterPro" id="IPR050503">
    <property type="entry name" value="cAMP-dep_PK_reg_su-like"/>
</dbReference>
<dbReference type="EMBL" id="ASPP01011882">
    <property type="protein sequence ID" value="ETO21172.1"/>
    <property type="molecule type" value="Genomic_DNA"/>
</dbReference>
<comment type="caution">
    <text evidence="2">The sequence shown here is derived from an EMBL/GenBank/DDBJ whole genome shotgun (WGS) entry which is preliminary data.</text>
</comment>
<evidence type="ECO:0000313" key="3">
    <source>
        <dbReference type="Proteomes" id="UP000023152"/>
    </source>
</evidence>
<dbReference type="GO" id="GO:0005829">
    <property type="term" value="C:cytosol"/>
    <property type="evidence" value="ECO:0007669"/>
    <property type="project" value="TreeGrafter"/>
</dbReference>
<dbReference type="OMA" id="DEHDITQ"/>
<dbReference type="GO" id="GO:0005952">
    <property type="term" value="C:cAMP-dependent protein kinase complex"/>
    <property type="evidence" value="ECO:0007669"/>
    <property type="project" value="InterPro"/>
</dbReference>
<feature type="domain" description="Cyclic nucleotide-binding" evidence="1">
    <location>
        <begin position="177"/>
        <end position="253"/>
    </location>
</feature>
<sequence>RKEQRTLQQWEQRRKHIVQPFETDIIQRDEKAREQSKFLKEALRREVLFDGLDETVIQEIVQWMYKIVCKADDVIIQQGEYGDAYFVVESGTFQVIHQDQQHPNATPKVVGECHGGDAFGEGSLLYSIPRAATLKATQKSIVWALDALKFVEIRQKSSKDKNEKVARMVQFLKGIQLFKDYDEHDITQIAQAIKAHNYKKGEAIVEEGEESKEFYIIRKGVAEVRKRDDADGQIHALQKNSRKATFSENAVFS</sequence>
<dbReference type="PROSITE" id="PS50042">
    <property type="entry name" value="CNMP_BINDING_3"/>
    <property type="match status" value="2"/>
</dbReference>
<dbReference type="PROSITE" id="PS00889">
    <property type="entry name" value="CNMP_BINDING_2"/>
    <property type="match status" value="1"/>
</dbReference>
<accession>X6N780</accession>
<dbReference type="OrthoDB" id="417078at2759"/>
<feature type="non-terminal residue" evidence="2">
    <location>
        <position position="1"/>
    </location>
</feature>
<dbReference type="InterPro" id="IPR018488">
    <property type="entry name" value="cNMP-bd_CS"/>
</dbReference>
<dbReference type="SMART" id="SM00100">
    <property type="entry name" value="cNMP"/>
    <property type="match status" value="1"/>
</dbReference>
<dbReference type="GO" id="GO:0004862">
    <property type="term" value="F:cAMP-dependent protein kinase inhibitor activity"/>
    <property type="evidence" value="ECO:0007669"/>
    <property type="project" value="TreeGrafter"/>
</dbReference>
<dbReference type="AlphaFoldDB" id="X6N780"/>
<dbReference type="GO" id="GO:0034236">
    <property type="term" value="F:protein kinase A catalytic subunit binding"/>
    <property type="evidence" value="ECO:0007669"/>
    <property type="project" value="TreeGrafter"/>
</dbReference>
<dbReference type="CDD" id="cd00038">
    <property type="entry name" value="CAP_ED"/>
    <property type="match status" value="2"/>
</dbReference>
<organism evidence="2 3">
    <name type="scientific">Reticulomyxa filosa</name>
    <dbReference type="NCBI Taxonomy" id="46433"/>
    <lineage>
        <taxon>Eukaryota</taxon>
        <taxon>Sar</taxon>
        <taxon>Rhizaria</taxon>
        <taxon>Retaria</taxon>
        <taxon>Foraminifera</taxon>
        <taxon>Monothalamids</taxon>
        <taxon>Reticulomyxidae</taxon>
        <taxon>Reticulomyxa</taxon>
    </lineage>
</organism>
<dbReference type="InterPro" id="IPR018490">
    <property type="entry name" value="cNMP-bd_dom_sf"/>
</dbReference>
<keyword evidence="3" id="KW-1185">Reference proteome</keyword>
<dbReference type="InterPro" id="IPR014710">
    <property type="entry name" value="RmlC-like_jellyroll"/>
</dbReference>
<evidence type="ECO:0000259" key="1">
    <source>
        <dbReference type="PROSITE" id="PS50042"/>
    </source>
</evidence>
<dbReference type="SUPFAM" id="SSF51206">
    <property type="entry name" value="cAMP-binding domain-like"/>
    <property type="match status" value="2"/>
</dbReference>
<dbReference type="Gene3D" id="2.60.120.10">
    <property type="entry name" value="Jelly Rolls"/>
    <property type="match status" value="2"/>
</dbReference>
<dbReference type="GO" id="GO:0030552">
    <property type="term" value="F:cAMP binding"/>
    <property type="evidence" value="ECO:0007669"/>
    <property type="project" value="TreeGrafter"/>
</dbReference>
<protein>
    <recommendedName>
        <fullName evidence="1">Cyclic nucleotide-binding domain-containing protein</fullName>
    </recommendedName>
</protein>
<dbReference type="Proteomes" id="UP000023152">
    <property type="component" value="Unassembled WGS sequence"/>
</dbReference>
<proteinExistence type="predicted"/>
<dbReference type="Pfam" id="PF00027">
    <property type="entry name" value="cNMP_binding"/>
    <property type="match status" value="2"/>
</dbReference>